<dbReference type="SUPFAM" id="SSF55961">
    <property type="entry name" value="Bet v1-like"/>
    <property type="match status" value="1"/>
</dbReference>
<dbReference type="Proteomes" id="UP001156706">
    <property type="component" value="Unassembled WGS sequence"/>
</dbReference>
<keyword evidence="3" id="KW-1185">Reference proteome</keyword>
<organism evidence="2 3">
    <name type="scientific">Chitinimonas prasina</name>
    <dbReference type="NCBI Taxonomy" id="1434937"/>
    <lineage>
        <taxon>Bacteria</taxon>
        <taxon>Pseudomonadati</taxon>
        <taxon>Pseudomonadota</taxon>
        <taxon>Betaproteobacteria</taxon>
        <taxon>Neisseriales</taxon>
        <taxon>Chitinibacteraceae</taxon>
        <taxon>Chitinimonas</taxon>
    </lineage>
</organism>
<accession>A0ABQ5YGJ4</accession>
<dbReference type="EMBL" id="BSOG01000002">
    <property type="protein sequence ID" value="GLR13824.1"/>
    <property type="molecule type" value="Genomic_DNA"/>
</dbReference>
<feature type="transmembrane region" description="Helical" evidence="1">
    <location>
        <begin position="152"/>
        <end position="171"/>
    </location>
</feature>
<proteinExistence type="predicted"/>
<name>A0ABQ5YGJ4_9NEIS</name>
<feature type="transmembrane region" description="Helical" evidence="1">
    <location>
        <begin position="37"/>
        <end position="58"/>
    </location>
</feature>
<keyword evidence="1" id="KW-0472">Membrane</keyword>
<keyword evidence="1" id="KW-1133">Transmembrane helix</keyword>
<comment type="caution">
    <text evidence="2">The sequence shown here is derived from an EMBL/GenBank/DDBJ whole genome shotgun (WGS) entry which is preliminary data.</text>
</comment>
<dbReference type="RefSeq" id="WP_284196907.1">
    <property type="nucleotide sequence ID" value="NZ_BSOG01000002.1"/>
</dbReference>
<keyword evidence="1" id="KW-0812">Transmembrane</keyword>
<evidence type="ECO:0000313" key="2">
    <source>
        <dbReference type="EMBL" id="GLR13824.1"/>
    </source>
</evidence>
<evidence type="ECO:0000313" key="3">
    <source>
        <dbReference type="Proteomes" id="UP001156706"/>
    </source>
</evidence>
<dbReference type="InterPro" id="IPR019587">
    <property type="entry name" value="Polyketide_cyclase/dehydratase"/>
</dbReference>
<gene>
    <name evidence="2" type="ORF">GCM10007907_26140</name>
</gene>
<feature type="transmembrane region" description="Helical" evidence="1">
    <location>
        <begin position="126"/>
        <end position="146"/>
    </location>
</feature>
<dbReference type="Pfam" id="PF10604">
    <property type="entry name" value="Polyketide_cyc2"/>
    <property type="match status" value="1"/>
</dbReference>
<dbReference type="InterPro" id="IPR023393">
    <property type="entry name" value="START-like_dom_sf"/>
</dbReference>
<evidence type="ECO:0000256" key="1">
    <source>
        <dbReference type="SAM" id="Phobius"/>
    </source>
</evidence>
<reference evidence="3" key="1">
    <citation type="journal article" date="2019" name="Int. J. Syst. Evol. Microbiol.">
        <title>The Global Catalogue of Microorganisms (GCM) 10K type strain sequencing project: providing services to taxonomists for standard genome sequencing and annotation.</title>
        <authorList>
            <consortium name="The Broad Institute Genomics Platform"/>
            <consortium name="The Broad Institute Genome Sequencing Center for Infectious Disease"/>
            <person name="Wu L."/>
            <person name="Ma J."/>
        </authorList>
    </citation>
    <scope>NUCLEOTIDE SEQUENCE [LARGE SCALE GENOMIC DNA]</scope>
    <source>
        <strain evidence="3">NBRC 110044</strain>
    </source>
</reference>
<dbReference type="Gene3D" id="3.30.530.20">
    <property type="match status" value="1"/>
</dbReference>
<dbReference type="CDD" id="cd07812">
    <property type="entry name" value="SRPBCC"/>
    <property type="match status" value="1"/>
</dbReference>
<protein>
    <recommendedName>
        <fullName evidence="4">SRPBCC family protein</fullName>
    </recommendedName>
</protein>
<evidence type="ECO:0008006" key="4">
    <source>
        <dbReference type="Google" id="ProtNLM"/>
    </source>
</evidence>
<sequence length="389" mass="44263">MLPQPSASAIYPSHLDHDVADFRTRYRATISPHYNPWLHGGFVLAYGLACMAFFWSRIEVPLRLLDWLALPVALLFANWGEYTIHRRLGHHKTRLGRLFYKRHTGDHHSFFAEHAMQPDGPHDWRVILFPPWLIVLVSAGLALPAWVLLQALSANFAALFAGMLMGSYLLYEFAHACEHLPDSHALARLPGIRTMRQLHALHHRHGLMRDHNLNIVFPLMDWLYGSLYREDQQGAAIVPGLTRMRHTIDVAASPMAVLNYASTATAWPQWHPSSLAVYAAPGPLTAGCHFNEDINAGGRRGKLNWQVIAHQPGEHWSAEAQGDHGLTLHLAYDCSPVHGDPTRTVFERKLDYRLPGLGWRLYNYLIARRRVERESRLSLQQLKHCIEQA</sequence>